<gene>
    <name evidence="1" type="ORF">SFRICE_031000</name>
</gene>
<dbReference type="AlphaFoldDB" id="A0A2H1W886"/>
<organism evidence="1">
    <name type="scientific">Spodoptera frugiperda</name>
    <name type="common">Fall armyworm</name>
    <dbReference type="NCBI Taxonomy" id="7108"/>
    <lineage>
        <taxon>Eukaryota</taxon>
        <taxon>Metazoa</taxon>
        <taxon>Ecdysozoa</taxon>
        <taxon>Arthropoda</taxon>
        <taxon>Hexapoda</taxon>
        <taxon>Insecta</taxon>
        <taxon>Pterygota</taxon>
        <taxon>Neoptera</taxon>
        <taxon>Endopterygota</taxon>
        <taxon>Lepidoptera</taxon>
        <taxon>Glossata</taxon>
        <taxon>Ditrysia</taxon>
        <taxon>Noctuoidea</taxon>
        <taxon>Noctuidae</taxon>
        <taxon>Amphipyrinae</taxon>
        <taxon>Spodoptera</taxon>
    </lineage>
</organism>
<accession>A0A2H1W886</accession>
<sequence>MLVGYEFEDAFAVMENDILSYYEVEFYSITFDAGIRAKMLLFAIETVLYIKSISCVTSVFCEAVVSLRLSRLIRAEAWLSHTYIIGITHSKEMVILMYLKIYCLVGRVVASATAGQGVSGLLLDFFRLGEVLLDFFRLFENFSVVARSLEMCLPDTEIKPKVPSPAVEIATTRPTRQSGINKFIQVLGCQNTSIYKITAGYLAFRDSYLILPYLTGLLVASPDDKQSPPPMDTRNTRSVTMVARSLKTCPVYGNSFTTYYMGLTTYIEKCGCTLALCDIMCTSAYPFGD</sequence>
<dbReference type="EMBL" id="ODYU01006848">
    <property type="protein sequence ID" value="SOQ49062.1"/>
    <property type="molecule type" value="Genomic_DNA"/>
</dbReference>
<reference evidence="1" key="1">
    <citation type="submission" date="2016-07" db="EMBL/GenBank/DDBJ databases">
        <authorList>
            <person name="Bretaudeau A."/>
        </authorList>
    </citation>
    <scope>NUCLEOTIDE SEQUENCE</scope>
    <source>
        <strain evidence="1">Rice</strain>
        <tissue evidence="1">Whole body</tissue>
    </source>
</reference>
<protein>
    <submittedName>
        <fullName evidence="1">SFRICE_031000</fullName>
    </submittedName>
</protein>
<name>A0A2H1W886_SPOFR</name>
<evidence type="ECO:0000313" key="1">
    <source>
        <dbReference type="EMBL" id="SOQ49062.1"/>
    </source>
</evidence>
<proteinExistence type="predicted"/>